<dbReference type="PANTHER" id="PTHR43425:SF3">
    <property type="entry name" value="NADPH-DEPENDENT OXIDOREDUCTASE"/>
    <property type="match status" value="1"/>
</dbReference>
<evidence type="ECO:0000313" key="8">
    <source>
        <dbReference type="Proteomes" id="UP000051223"/>
    </source>
</evidence>
<dbReference type="Proteomes" id="UP000051223">
    <property type="component" value="Unassembled WGS sequence"/>
</dbReference>
<evidence type="ECO:0000256" key="1">
    <source>
        <dbReference type="ARBA" id="ARBA00008366"/>
    </source>
</evidence>
<dbReference type="GO" id="GO:0016491">
    <property type="term" value="F:oxidoreductase activity"/>
    <property type="evidence" value="ECO:0007669"/>
    <property type="project" value="UniProtKB-UniRule"/>
</dbReference>
<evidence type="ECO:0000256" key="2">
    <source>
        <dbReference type="ARBA" id="ARBA00022630"/>
    </source>
</evidence>
<comment type="caution">
    <text evidence="7">The sequence shown here is derived from an EMBL/GenBank/DDBJ whole genome shotgun (WGS) entry which is preliminary data.</text>
</comment>
<dbReference type="Gene3D" id="3.40.109.10">
    <property type="entry name" value="NADH Oxidase"/>
    <property type="match status" value="1"/>
</dbReference>
<evidence type="ECO:0000313" key="7">
    <source>
        <dbReference type="EMBL" id="KRM40243.1"/>
    </source>
</evidence>
<dbReference type="Pfam" id="PF00881">
    <property type="entry name" value="Nitroreductase"/>
    <property type="match status" value="1"/>
</dbReference>
<organism evidence="7 8">
    <name type="scientific">Lactobacillus hamsteri DSM 5661 = JCM 6256</name>
    <dbReference type="NCBI Taxonomy" id="1423754"/>
    <lineage>
        <taxon>Bacteria</taxon>
        <taxon>Bacillati</taxon>
        <taxon>Bacillota</taxon>
        <taxon>Bacilli</taxon>
        <taxon>Lactobacillales</taxon>
        <taxon>Lactobacillaceae</taxon>
        <taxon>Lactobacillus</taxon>
    </lineage>
</organism>
<reference evidence="7 8" key="1">
    <citation type="journal article" date="2015" name="Genome Announc.">
        <title>Expanding the biotechnology potential of lactobacilli through comparative genomics of 213 strains and associated genera.</title>
        <authorList>
            <person name="Sun Z."/>
            <person name="Harris H.M."/>
            <person name="McCann A."/>
            <person name="Guo C."/>
            <person name="Argimon S."/>
            <person name="Zhang W."/>
            <person name="Yang X."/>
            <person name="Jeffery I.B."/>
            <person name="Cooney J.C."/>
            <person name="Kagawa T.F."/>
            <person name="Liu W."/>
            <person name="Song Y."/>
            <person name="Salvetti E."/>
            <person name="Wrobel A."/>
            <person name="Rasinkangas P."/>
            <person name="Parkhill J."/>
            <person name="Rea M.C."/>
            <person name="O'Sullivan O."/>
            <person name="Ritari J."/>
            <person name="Douillard F.P."/>
            <person name="Paul Ross R."/>
            <person name="Yang R."/>
            <person name="Briner A.E."/>
            <person name="Felis G.E."/>
            <person name="de Vos W.M."/>
            <person name="Barrangou R."/>
            <person name="Klaenhammer T.R."/>
            <person name="Caufield P.W."/>
            <person name="Cui Y."/>
            <person name="Zhang H."/>
            <person name="O'Toole P.W."/>
        </authorList>
    </citation>
    <scope>NUCLEOTIDE SEQUENCE [LARGE SCALE GENOMIC DNA]</scope>
    <source>
        <strain evidence="7 8">DSM 5661</strain>
    </source>
</reference>
<protein>
    <submittedName>
        <fullName evidence="7">NADPH-flavin oxidoreductase</fullName>
    </submittedName>
</protein>
<evidence type="ECO:0000256" key="4">
    <source>
        <dbReference type="ARBA" id="ARBA00023002"/>
    </source>
</evidence>
<sequence>MERSKFMIHNSTIDTQINHRSIRKFKDQTLNKEQLTTLYTVFQRTATSMFMQNASLLHITDPDKKKKIQELCGQNYVGAEGDLFIFVVDLYRNQQIRKQLGKDDGRVHTTDIFFQAMEDTLLAFQNVANAVESMDLGYVPLGTVNDHPKKMLATLDLPKLTFPVLGMQVGVPDQKPQLKPRLPLEFTCFEDEYKKDFDVKDLADYDKVVTTYYDLRDANRRIDSFTKQITGAKLNNHETDRDELPELLHAQELCLDWK</sequence>
<evidence type="ECO:0000259" key="6">
    <source>
        <dbReference type="Pfam" id="PF00881"/>
    </source>
</evidence>
<keyword evidence="4 5" id="KW-0560">Oxidoreductase</keyword>
<proteinExistence type="inferred from homology"/>
<dbReference type="InterPro" id="IPR029479">
    <property type="entry name" value="Nitroreductase"/>
</dbReference>
<dbReference type="PATRIC" id="fig|1423754.3.peg.735"/>
<keyword evidence="5" id="KW-0521">NADP</keyword>
<dbReference type="InterPro" id="IPR000415">
    <property type="entry name" value="Nitroreductase-like"/>
</dbReference>
<comment type="similarity">
    <text evidence="1 5">Belongs to the flavin oxidoreductase frp family.</text>
</comment>
<dbReference type="CDD" id="cd02146">
    <property type="entry name" value="NfsA-like"/>
    <property type="match status" value="1"/>
</dbReference>
<dbReference type="AlphaFoldDB" id="A0A0R1YLY0"/>
<keyword evidence="2 5" id="KW-0285">Flavoprotein</keyword>
<accession>A0A0R1YLY0</accession>
<gene>
    <name evidence="7" type="ORF">FC39_GL000714</name>
</gene>
<keyword evidence="8" id="KW-1185">Reference proteome</keyword>
<name>A0A0R1YLY0_9LACO</name>
<dbReference type="PIRSF" id="PIRSF005426">
    <property type="entry name" value="Frp"/>
    <property type="match status" value="1"/>
</dbReference>
<dbReference type="EMBL" id="AZGI01000025">
    <property type="protein sequence ID" value="KRM40243.1"/>
    <property type="molecule type" value="Genomic_DNA"/>
</dbReference>
<feature type="domain" description="Nitroreductase" evidence="6">
    <location>
        <begin position="19"/>
        <end position="170"/>
    </location>
</feature>
<dbReference type="InterPro" id="IPR016446">
    <property type="entry name" value="Flavin_OxRdtase_Frp"/>
</dbReference>
<dbReference type="SUPFAM" id="SSF55469">
    <property type="entry name" value="FMN-dependent nitroreductase-like"/>
    <property type="match status" value="1"/>
</dbReference>
<keyword evidence="3 5" id="KW-0288">FMN</keyword>
<dbReference type="eggNOG" id="COG0778">
    <property type="taxonomic scope" value="Bacteria"/>
</dbReference>
<dbReference type="STRING" id="1423754.FC39_GL000714"/>
<dbReference type="PANTHER" id="PTHR43425">
    <property type="entry name" value="OXYGEN-INSENSITIVE NADPH NITROREDUCTASE"/>
    <property type="match status" value="1"/>
</dbReference>
<evidence type="ECO:0000256" key="5">
    <source>
        <dbReference type="PIRNR" id="PIRNR005426"/>
    </source>
</evidence>
<evidence type="ECO:0000256" key="3">
    <source>
        <dbReference type="ARBA" id="ARBA00022643"/>
    </source>
</evidence>